<keyword evidence="4" id="KW-1185">Reference proteome</keyword>
<dbReference type="Proteomes" id="UP000615026">
    <property type="component" value="Unassembled WGS sequence"/>
</dbReference>
<dbReference type="RefSeq" id="WP_193993257.1">
    <property type="nucleotide sequence ID" value="NZ_JADEXP010000087.1"/>
</dbReference>
<keyword evidence="1" id="KW-0732">Signal</keyword>
<feature type="chain" id="PRO_5037311671" evidence="1">
    <location>
        <begin position="28"/>
        <end position="293"/>
    </location>
</feature>
<dbReference type="Gene3D" id="3.40.50.1820">
    <property type="entry name" value="alpha/beta hydrolase"/>
    <property type="match status" value="1"/>
</dbReference>
<dbReference type="AlphaFoldDB" id="A0A928X1C3"/>
<feature type="domain" description="Dienelactone hydrolase" evidence="2">
    <location>
        <begin position="76"/>
        <end position="289"/>
    </location>
</feature>
<dbReference type="GO" id="GO:0016787">
    <property type="term" value="F:hydrolase activity"/>
    <property type="evidence" value="ECO:0007669"/>
    <property type="project" value="UniProtKB-KW"/>
</dbReference>
<dbReference type="PANTHER" id="PTHR46623:SF6">
    <property type="entry name" value="ALPHA_BETA-HYDROLASES SUPERFAMILY PROTEIN"/>
    <property type="match status" value="1"/>
</dbReference>
<gene>
    <name evidence="3" type="ORF">IQ260_11555</name>
</gene>
<evidence type="ECO:0000256" key="1">
    <source>
        <dbReference type="SAM" id="SignalP"/>
    </source>
</evidence>
<name>A0A928X1C3_LEPEC</name>
<organism evidence="3 4">
    <name type="scientific">Leptolyngbya cf. ectocarpi LEGE 11479</name>
    <dbReference type="NCBI Taxonomy" id="1828722"/>
    <lineage>
        <taxon>Bacteria</taxon>
        <taxon>Bacillati</taxon>
        <taxon>Cyanobacteriota</taxon>
        <taxon>Cyanophyceae</taxon>
        <taxon>Leptolyngbyales</taxon>
        <taxon>Leptolyngbyaceae</taxon>
        <taxon>Leptolyngbya group</taxon>
        <taxon>Leptolyngbya</taxon>
    </lineage>
</organism>
<dbReference type="Pfam" id="PF01738">
    <property type="entry name" value="DLH"/>
    <property type="match status" value="1"/>
</dbReference>
<proteinExistence type="predicted"/>
<reference evidence="3" key="1">
    <citation type="submission" date="2020-10" db="EMBL/GenBank/DDBJ databases">
        <authorList>
            <person name="Castelo-Branco R."/>
            <person name="Eusebio N."/>
            <person name="Adriana R."/>
            <person name="Vieira A."/>
            <person name="Brugerolle De Fraissinette N."/>
            <person name="Rezende De Castro R."/>
            <person name="Schneider M.P."/>
            <person name="Vasconcelos V."/>
            <person name="Leao P.N."/>
        </authorList>
    </citation>
    <scope>NUCLEOTIDE SEQUENCE</scope>
    <source>
        <strain evidence="3">LEGE 11479</strain>
    </source>
</reference>
<dbReference type="InterPro" id="IPR029058">
    <property type="entry name" value="AB_hydrolase_fold"/>
</dbReference>
<dbReference type="PROSITE" id="PS51257">
    <property type="entry name" value="PROKAR_LIPOPROTEIN"/>
    <property type="match status" value="1"/>
</dbReference>
<feature type="signal peptide" evidence="1">
    <location>
        <begin position="1"/>
        <end position="27"/>
    </location>
</feature>
<sequence length="293" mass="31498">MRKLLGITLVTALLAVSCALINPPSSSQTPADSQTNAMAELHKDDVPVASPAAQDVDSDAVITEDVTYGSLDDIPFTGYLAKPTEAESPLPGLIVIQEWWGLNDNIRTMTRRLAAEGYTALAVDLYDGDVAETPEDAKALVQAAIQNSDRLTQNVLAAYSYLTDEQQVPKVGSIGWCFGGSWSLNTALALPTELDAAVIYYGGQISTDPATLEPLQMPIQGHFGALDSNPSPETVQSFETTLNDLGKDTEIYIYEGANHAFANPSGTRYNAEAADLSWQRTVSFLKQHLQSNS</sequence>
<accession>A0A928X1C3</accession>
<dbReference type="InterPro" id="IPR051049">
    <property type="entry name" value="Dienelactone_hydrolase-like"/>
</dbReference>
<protein>
    <submittedName>
        <fullName evidence="3">Dienelactone hydrolase family protein</fullName>
    </submittedName>
</protein>
<dbReference type="EMBL" id="JADEXP010000087">
    <property type="protein sequence ID" value="MBE9067290.1"/>
    <property type="molecule type" value="Genomic_DNA"/>
</dbReference>
<comment type="caution">
    <text evidence="3">The sequence shown here is derived from an EMBL/GenBank/DDBJ whole genome shotgun (WGS) entry which is preliminary data.</text>
</comment>
<dbReference type="PANTHER" id="PTHR46623">
    <property type="entry name" value="CARBOXYMETHYLENEBUTENOLIDASE-RELATED"/>
    <property type="match status" value="1"/>
</dbReference>
<keyword evidence="3" id="KW-0378">Hydrolase</keyword>
<evidence type="ECO:0000313" key="4">
    <source>
        <dbReference type="Proteomes" id="UP000615026"/>
    </source>
</evidence>
<evidence type="ECO:0000313" key="3">
    <source>
        <dbReference type="EMBL" id="MBE9067290.1"/>
    </source>
</evidence>
<evidence type="ECO:0000259" key="2">
    <source>
        <dbReference type="Pfam" id="PF01738"/>
    </source>
</evidence>
<dbReference type="InterPro" id="IPR002925">
    <property type="entry name" value="Dienelactn_hydro"/>
</dbReference>
<dbReference type="SUPFAM" id="SSF53474">
    <property type="entry name" value="alpha/beta-Hydrolases"/>
    <property type="match status" value="1"/>
</dbReference>